<dbReference type="Gene3D" id="2.40.50.140">
    <property type="entry name" value="Nucleic acid-binding proteins"/>
    <property type="match status" value="1"/>
</dbReference>
<dbReference type="Proteomes" id="UP000886595">
    <property type="component" value="Unassembled WGS sequence"/>
</dbReference>
<dbReference type="CDD" id="cd02799">
    <property type="entry name" value="tRNA_bind_EMAP-II_like"/>
    <property type="match status" value="1"/>
</dbReference>
<dbReference type="OrthoDB" id="19141at2759"/>
<keyword evidence="2 3" id="KW-0694">RNA-binding</keyword>
<dbReference type="SUPFAM" id="SSF50249">
    <property type="entry name" value="Nucleic acid-binding proteins"/>
    <property type="match status" value="1"/>
</dbReference>
<proteinExistence type="predicted"/>
<dbReference type="PANTHER" id="PTHR11586:SF47">
    <property type="entry name" value="NUCLEIC ACID-BINDING, OB-FOLD-LIKE PROTEIN"/>
    <property type="match status" value="1"/>
</dbReference>
<dbReference type="PROSITE" id="PS50886">
    <property type="entry name" value="TRBD"/>
    <property type="match status" value="1"/>
</dbReference>
<evidence type="ECO:0000313" key="6">
    <source>
        <dbReference type="Proteomes" id="UP000886595"/>
    </source>
</evidence>
<dbReference type="InterPro" id="IPR051270">
    <property type="entry name" value="Tyrosine-tRNA_ligase_regulator"/>
</dbReference>
<dbReference type="EMBL" id="JAAMPC010000015">
    <property type="protein sequence ID" value="KAG2258578.1"/>
    <property type="molecule type" value="Genomic_DNA"/>
</dbReference>
<evidence type="ECO:0000259" key="4">
    <source>
        <dbReference type="PROSITE" id="PS50886"/>
    </source>
</evidence>
<evidence type="ECO:0000256" key="2">
    <source>
        <dbReference type="ARBA" id="ARBA00022884"/>
    </source>
</evidence>
<evidence type="ECO:0000256" key="1">
    <source>
        <dbReference type="ARBA" id="ARBA00022555"/>
    </source>
</evidence>
<name>A0A8X7PWS8_BRACI</name>
<dbReference type="FunFam" id="2.40.50.140:FF:000225">
    <property type="entry name" value="tyrosine--tRNA ligase, cytoplasmic"/>
    <property type="match status" value="1"/>
</dbReference>
<reference evidence="5 6" key="1">
    <citation type="submission" date="2020-02" db="EMBL/GenBank/DDBJ databases">
        <authorList>
            <person name="Ma Q."/>
            <person name="Huang Y."/>
            <person name="Song X."/>
            <person name="Pei D."/>
        </authorList>
    </citation>
    <scope>NUCLEOTIDE SEQUENCE [LARGE SCALE GENOMIC DNA]</scope>
    <source>
        <strain evidence="5">Sxm20200214</strain>
        <tissue evidence="5">Leaf</tissue>
    </source>
</reference>
<dbReference type="PANTHER" id="PTHR11586">
    <property type="entry name" value="TRNA-AMINOACYLATION COFACTOR ARC1 FAMILY MEMBER"/>
    <property type="match status" value="1"/>
</dbReference>
<feature type="domain" description="TRNA-binding" evidence="4">
    <location>
        <begin position="100"/>
        <end position="203"/>
    </location>
</feature>
<dbReference type="AlphaFoldDB" id="A0A8X7PWS8"/>
<keyword evidence="1 3" id="KW-0820">tRNA-binding</keyword>
<dbReference type="InterPro" id="IPR002547">
    <property type="entry name" value="tRNA-bd_dom"/>
</dbReference>
<accession>A0A8X7PWS8</accession>
<protein>
    <recommendedName>
        <fullName evidence="4">tRNA-binding domain-containing protein</fullName>
    </recommendedName>
</protein>
<keyword evidence="6" id="KW-1185">Reference proteome</keyword>
<sequence>MAAVISGGLKVKAGLFAVQISSLPLRSHLPRCFFSASKKTTKTVASVSRSLRVSAVNNHHWPRVTTFCTAAPDAAVSPVSEPEKKIESQEVEVEENVKETANLLDIRVGRIVKAWQHEEADSLYVEEVDIGEAEPRIICSGLVKYVPLDLLQGASVVVLANLKPRNMRGVKSCGMLLCASDSSHENVEPLVPPQGSVPGDRVWFGDEEDLEQLPEPAPPNKVQKKKMWEAVQPLLKTDDSGVSMLKEHLMRTSSGLVTSNTLKNANIS</sequence>
<comment type="caution">
    <text evidence="5">The sequence shown here is derived from an EMBL/GenBank/DDBJ whole genome shotgun (WGS) entry which is preliminary data.</text>
</comment>
<evidence type="ECO:0000256" key="3">
    <source>
        <dbReference type="PROSITE-ProRule" id="PRU00209"/>
    </source>
</evidence>
<dbReference type="GO" id="GO:0000049">
    <property type="term" value="F:tRNA binding"/>
    <property type="evidence" value="ECO:0007669"/>
    <property type="project" value="UniProtKB-UniRule"/>
</dbReference>
<organism evidence="5 6">
    <name type="scientific">Brassica carinata</name>
    <name type="common">Ethiopian mustard</name>
    <name type="synonym">Abyssinian cabbage</name>
    <dbReference type="NCBI Taxonomy" id="52824"/>
    <lineage>
        <taxon>Eukaryota</taxon>
        <taxon>Viridiplantae</taxon>
        <taxon>Streptophyta</taxon>
        <taxon>Embryophyta</taxon>
        <taxon>Tracheophyta</taxon>
        <taxon>Spermatophyta</taxon>
        <taxon>Magnoliopsida</taxon>
        <taxon>eudicotyledons</taxon>
        <taxon>Gunneridae</taxon>
        <taxon>Pentapetalae</taxon>
        <taxon>rosids</taxon>
        <taxon>malvids</taxon>
        <taxon>Brassicales</taxon>
        <taxon>Brassicaceae</taxon>
        <taxon>Brassiceae</taxon>
        <taxon>Brassica</taxon>
    </lineage>
</organism>
<dbReference type="InterPro" id="IPR012340">
    <property type="entry name" value="NA-bd_OB-fold"/>
</dbReference>
<gene>
    <name evidence="5" type="ORF">Bca52824_077872</name>
</gene>
<evidence type="ECO:0000313" key="5">
    <source>
        <dbReference type="EMBL" id="KAG2258578.1"/>
    </source>
</evidence>
<dbReference type="Pfam" id="PF01588">
    <property type="entry name" value="tRNA_bind"/>
    <property type="match status" value="1"/>
</dbReference>